<dbReference type="RefSeq" id="WP_346058567.1">
    <property type="nucleotide sequence ID" value="NZ_BAAAOP010000012.1"/>
</dbReference>
<dbReference type="PANTHER" id="PTHR33744:SF1">
    <property type="entry name" value="DNA-BINDING TRANSCRIPTIONAL ACTIVATOR ADER"/>
    <property type="match status" value="1"/>
</dbReference>
<organism evidence="4 5">
    <name type="scientific">Leucobacter alluvii</name>
    <dbReference type="NCBI Taxonomy" id="340321"/>
    <lineage>
        <taxon>Bacteria</taxon>
        <taxon>Bacillati</taxon>
        <taxon>Actinomycetota</taxon>
        <taxon>Actinomycetes</taxon>
        <taxon>Micrococcales</taxon>
        <taxon>Microbacteriaceae</taxon>
        <taxon>Leucobacter</taxon>
    </lineage>
</organism>
<evidence type="ECO:0000259" key="2">
    <source>
        <dbReference type="Pfam" id="PF07905"/>
    </source>
</evidence>
<evidence type="ECO:0000259" key="3">
    <source>
        <dbReference type="Pfam" id="PF13556"/>
    </source>
</evidence>
<feature type="region of interest" description="Disordered" evidence="1">
    <location>
        <begin position="345"/>
        <end position="365"/>
    </location>
</feature>
<accession>A0ABP5N0D9</accession>
<sequence length="564" mass="58967">MTETRTDATPVTVADALALPELQAGAPELVAGRAGLDRSIRWAHVVAGAGAIALLEGGELILTTGAGWPTDHDALDILARAVVAADPAAAILELGAHFDAAPAELASACERHAIPLIVLRREVRFVQITQRVHQRVLAAQTEALAARADVHTMLTELGLNRSPVDYVVERLAETLDAPVVLEDSAGRVVAWAGGELLPQAALAPWAATRPEALPAGADSVAVEAQGKRWGRLSALPGPPHAAGRRTVLELGAFALALGKLADPDGEQWLRLSSKRLFDALLNGRYRSDTELATQLAAAGLPIDGRVLLGATLRGTEDFGGHSSLERAVLETALRRAVAPEGRVILVPDPTDDAAPSAGSRTSAGEHDRTPLLALLSFPADDPRISAVAESGSAPPLAVRLARELDMLIPSPTPPGWRAHLGLGASGRGVRSLITSLERVRAAGRLRPTAAAGRVTVQQAERQALAYLVRGLSATPEVQEFASEALGPVIAHDSGSGPGHSGDLLLVLRAYLAHPTNRSLAAQRARLSRSVFYQRLALIEELLGVDLADGTTIAALTVALLARSD</sequence>
<dbReference type="Pfam" id="PF13556">
    <property type="entry name" value="HTH_30"/>
    <property type="match status" value="1"/>
</dbReference>
<dbReference type="Pfam" id="PF07905">
    <property type="entry name" value="PucR"/>
    <property type="match status" value="1"/>
</dbReference>
<dbReference type="Proteomes" id="UP001501084">
    <property type="component" value="Unassembled WGS sequence"/>
</dbReference>
<evidence type="ECO:0000256" key="1">
    <source>
        <dbReference type="SAM" id="MobiDB-lite"/>
    </source>
</evidence>
<dbReference type="InterPro" id="IPR025736">
    <property type="entry name" value="PucR_C-HTH_dom"/>
</dbReference>
<dbReference type="InterPro" id="IPR012914">
    <property type="entry name" value="PucR_dom"/>
</dbReference>
<reference evidence="5" key="1">
    <citation type="journal article" date="2019" name="Int. J. Syst. Evol. Microbiol.">
        <title>The Global Catalogue of Microorganisms (GCM) 10K type strain sequencing project: providing services to taxonomists for standard genome sequencing and annotation.</title>
        <authorList>
            <consortium name="The Broad Institute Genomics Platform"/>
            <consortium name="The Broad Institute Genome Sequencing Center for Infectious Disease"/>
            <person name="Wu L."/>
            <person name="Ma J."/>
        </authorList>
    </citation>
    <scope>NUCLEOTIDE SEQUENCE [LARGE SCALE GENOMIC DNA]</scope>
    <source>
        <strain evidence="5">JCM 14919</strain>
    </source>
</reference>
<dbReference type="PANTHER" id="PTHR33744">
    <property type="entry name" value="CARBOHYDRATE DIACID REGULATOR"/>
    <property type="match status" value="1"/>
</dbReference>
<dbReference type="InterPro" id="IPR051448">
    <property type="entry name" value="CdaR-like_regulators"/>
</dbReference>
<keyword evidence="5" id="KW-1185">Reference proteome</keyword>
<evidence type="ECO:0000313" key="4">
    <source>
        <dbReference type="EMBL" id="GAA2190140.1"/>
    </source>
</evidence>
<dbReference type="InterPro" id="IPR042070">
    <property type="entry name" value="PucR_C-HTH_sf"/>
</dbReference>
<protein>
    <submittedName>
        <fullName evidence="4">PucR family transcriptional regulator</fullName>
    </submittedName>
</protein>
<comment type="caution">
    <text evidence="4">The sequence shown here is derived from an EMBL/GenBank/DDBJ whole genome shotgun (WGS) entry which is preliminary data.</text>
</comment>
<dbReference type="EMBL" id="BAAAOP010000012">
    <property type="protein sequence ID" value="GAA2190140.1"/>
    <property type="molecule type" value="Genomic_DNA"/>
</dbReference>
<name>A0ABP5N0D9_9MICO</name>
<feature type="domain" description="PucR C-terminal helix-turn-helix" evidence="3">
    <location>
        <begin position="503"/>
        <end position="561"/>
    </location>
</feature>
<gene>
    <name evidence="4" type="ORF">GCM10009786_26240</name>
</gene>
<feature type="domain" description="Purine catabolism PurC-like" evidence="2">
    <location>
        <begin position="15"/>
        <end position="135"/>
    </location>
</feature>
<evidence type="ECO:0000313" key="5">
    <source>
        <dbReference type="Proteomes" id="UP001501084"/>
    </source>
</evidence>
<dbReference type="Gene3D" id="1.10.10.2840">
    <property type="entry name" value="PucR C-terminal helix-turn-helix domain"/>
    <property type="match status" value="1"/>
</dbReference>
<proteinExistence type="predicted"/>